<dbReference type="InterPro" id="IPR013087">
    <property type="entry name" value="Znf_C2H2_type"/>
</dbReference>
<evidence type="ECO:0000256" key="6">
    <source>
        <dbReference type="SAM" id="Coils"/>
    </source>
</evidence>
<feature type="region of interest" description="Disordered" evidence="7">
    <location>
        <begin position="534"/>
        <end position="608"/>
    </location>
</feature>
<sequence>MPKGAPALGHRSGKMTECPHCDITCPSEVMLFKHVKDNHPGLKPYACPHGCGATFTGKQAMNKHTDKNVCTGTGSKFQPVQAPRASSSQPVAVAPSQAQYPTLPPQPQTRSRSQSQASSLPLQTQSESLSQTRIEQLRQQFIRRAAPGILGKPSFCAHCDPAGDKPESQFLSELAMMNHVREAHGGDARPFPCMGGCGQWFKQKRSMTLHWESKCKQGPKGKTGAAAPQRQGLQQAPPVVPAVPAALVGGAAQKKRKREEAQEEAQEAPAPPPKKKKQQQQQQKPVGPSVGPSGQKKRKAAAGPEEDAPEAAPPKKKQQQAAPSQSRASSVVAGGVASGQSEAVVFGCPNCNQQFTKKANLARHQKNTCKGRVPVTAAPAVQGVVNEEDWERARMLLAECGVEEGEGDQGEGGRRQQLPPLVSPLGSEVEGLLEAAGEGEKEGEKKEKKEKKREKRKEDPSPPSQQQLLAQQPAENLLARVGRLEAENAVLRQQVLAEKEEKDARVGSLEERLLQLEKVVLQLEKQERAREFVGGLEGGVAPPSEEEGESGEEEEGTVVVEVEVEGSPSPVDQEEWDREWERRNREVRPEEYEEFVDDSDSSEWSEEE</sequence>
<evidence type="ECO:0000256" key="4">
    <source>
        <dbReference type="ARBA" id="ARBA00022833"/>
    </source>
</evidence>
<evidence type="ECO:0000313" key="9">
    <source>
        <dbReference type="EMBL" id="KKY13975.1"/>
    </source>
</evidence>
<dbReference type="PANTHER" id="PTHR24403">
    <property type="entry name" value="ZINC FINGER PROTEIN"/>
    <property type="match status" value="1"/>
</dbReference>
<keyword evidence="3 5" id="KW-0863">Zinc-finger</keyword>
<name>A0A0G2GA06_9PEZI</name>
<dbReference type="SUPFAM" id="SSF57667">
    <property type="entry name" value="beta-beta-alpha zinc fingers"/>
    <property type="match status" value="1"/>
</dbReference>
<feature type="coiled-coil region" evidence="6">
    <location>
        <begin position="474"/>
        <end position="526"/>
    </location>
</feature>
<feature type="compositionally biased region" description="Low complexity" evidence="7">
    <location>
        <begin position="319"/>
        <end position="336"/>
    </location>
</feature>
<reference evidence="9 10" key="2">
    <citation type="submission" date="2015-05" db="EMBL/GenBank/DDBJ databases">
        <title>Distinctive expansion of gene families associated with plant cell wall degradation and secondary metabolism in the genomes of grapevine trunk pathogens.</title>
        <authorList>
            <person name="Lawrence D.P."/>
            <person name="Travadon R."/>
            <person name="Rolshausen P.E."/>
            <person name="Baumgartner K."/>
        </authorList>
    </citation>
    <scope>NUCLEOTIDE SEQUENCE [LARGE SCALE GENOMIC DNA]</scope>
    <source>
        <strain evidence="9">DS831</strain>
    </source>
</reference>
<evidence type="ECO:0000256" key="7">
    <source>
        <dbReference type="SAM" id="MobiDB-lite"/>
    </source>
</evidence>
<gene>
    <name evidence="9" type="ORF">UCDDS831_g08520</name>
</gene>
<dbReference type="Proteomes" id="UP000034182">
    <property type="component" value="Unassembled WGS sequence"/>
</dbReference>
<dbReference type="InterPro" id="IPR036236">
    <property type="entry name" value="Znf_C2H2_sf"/>
</dbReference>
<evidence type="ECO:0000256" key="3">
    <source>
        <dbReference type="ARBA" id="ARBA00022771"/>
    </source>
</evidence>
<feature type="domain" description="C2H2-type" evidence="8">
    <location>
        <begin position="346"/>
        <end position="374"/>
    </location>
</feature>
<dbReference type="EMBL" id="LAQI01000249">
    <property type="protein sequence ID" value="KKY13975.1"/>
    <property type="molecule type" value="Genomic_DNA"/>
</dbReference>
<feature type="compositionally biased region" description="Acidic residues" evidence="7">
    <location>
        <begin position="544"/>
        <end position="556"/>
    </location>
</feature>
<feature type="region of interest" description="Disordered" evidence="7">
    <location>
        <begin position="214"/>
        <end position="336"/>
    </location>
</feature>
<keyword evidence="2" id="KW-0677">Repeat</keyword>
<feature type="region of interest" description="Disordered" evidence="7">
    <location>
        <begin position="401"/>
        <end position="474"/>
    </location>
</feature>
<feature type="compositionally biased region" description="Low complexity" evidence="7">
    <location>
        <begin position="108"/>
        <end position="126"/>
    </location>
</feature>
<keyword evidence="4" id="KW-0862">Zinc</keyword>
<feature type="domain" description="C2H2-type" evidence="8">
    <location>
        <begin position="45"/>
        <end position="77"/>
    </location>
</feature>
<organism evidence="9 10">
    <name type="scientific">Diplodia seriata</name>
    <dbReference type="NCBI Taxonomy" id="420778"/>
    <lineage>
        <taxon>Eukaryota</taxon>
        <taxon>Fungi</taxon>
        <taxon>Dikarya</taxon>
        <taxon>Ascomycota</taxon>
        <taxon>Pezizomycotina</taxon>
        <taxon>Dothideomycetes</taxon>
        <taxon>Dothideomycetes incertae sedis</taxon>
        <taxon>Botryosphaeriales</taxon>
        <taxon>Botryosphaeriaceae</taxon>
        <taxon>Diplodia</taxon>
    </lineage>
</organism>
<feature type="compositionally biased region" description="Basic and acidic residues" evidence="7">
    <location>
        <begin position="579"/>
        <end position="590"/>
    </location>
</feature>
<dbReference type="AlphaFoldDB" id="A0A0G2GA06"/>
<reference evidence="9 10" key="1">
    <citation type="submission" date="2015-03" db="EMBL/GenBank/DDBJ databases">
        <authorList>
            <person name="Morales-Cruz A."/>
            <person name="Amrine K.C."/>
            <person name="Cantu D."/>
        </authorList>
    </citation>
    <scope>NUCLEOTIDE SEQUENCE [LARGE SCALE GENOMIC DNA]</scope>
    <source>
        <strain evidence="9">DS831</strain>
    </source>
</reference>
<feature type="compositionally biased region" description="Low complexity" evidence="7">
    <location>
        <begin position="81"/>
        <end position="101"/>
    </location>
</feature>
<dbReference type="InterPro" id="IPR050688">
    <property type="entry name" value="Zinc_finger/UBP_domain"/>
</dbReference>
<feature type="compositionally biased region" description="Basic and acidic residues" evidence="7">
    <location>
        <begin position="438"/>
        <end position="447"/>
    </location>
</feature>
<dbReference type="PROSITE" id="PS50157">
    <property type="entry name" value="ZINC_FINGER_C2H2_2"/>
    <property type="match status" value="3"/>
</dbReference>
<protein>
    <recommendedName>
        <fullName evidence="8">C2H2-type domain-containing protein</fullName>
    </recommendedName>
</protein>
<dbReference type="GO" id="GO:0045944">
    <property type="term" value="P:positive regulation of transcription by RNA polymerase II"/>
    <property type="evidence" value="ECO:0007669"/>
    <property type="project" value="TreeGrafter"/>
</dbReference>
<dbReference type="GO" id="GO:0008270">
    <property type="term" value="F:zinc ion binding"/>
    <property type="evidence" value="ECO:0007669"/>
    <property type="project" value="UniProtKB-KW"/>
</dbReference>
<dbReference type="Pfam" id="PF00096">
    <property type="entry name" value="zf-C2H2"/>
    <property type="match status" value="1"/>
</dbReference>
<feature type="compositionally biased region" description="Acidic residues" evidence="7">
    <location>
        <begin position="591"/>
        <end position="608"/>
    </location>
</feature>
<dbReference type="SMART" id="SM00355">
    <property type="entry name" value="ZnF_C2H2"/>
    <property type="match status" value="4"/>
</dbReference>
<evidence type="ECO:0000313" key="10">
    <source>
        <dbReference type="Proteomes" id="UP000034182"/>
    </source>
</evidence>
<evidence type="ECO:0000256" key="1">
    <source>
        <dbReference type="ARBA" id="ARBA00022723"/>
    </source>
</evidence>
<feature type="domain" description="C2H2-type" evidence="8">
    <location>
        <begin position="16"/>
        <end position="44"/>
    </location>
</feature>
<feature type="compositionally biased region" description="Low complexity" evidence="7">
    <location>
        <begin position="557"/>
        <end position="571"/>
    </location>
</feature>
<accession>A0A0G2GA06</accession>
<evidence type="ECO:0000256" key="2">
    <source>
        <dbReference type="ARBA" id="ARBA00022737"/>
    </source>
</evidence>
<proteinExistence type="predicted"/>
<feature type="compositionally biased region" description="Low complexity" evidence="7">
    <location>
        <begin position="464"/>
        <end position="474"/>
    </location>
</feature>
<dbReference type="PANTHER" id="PTHR24403:SF43">
    <property type="entry name" value="ZINC FINGER PROTEIN 64"/>
    <property type="match status" value="1"/>
</dbReference>
<comment type="caution">
    <text evidence="9">The sequence shown here is derived from an EMBL/GenBank/DDBJ whole genome shotgun (WGS) entry which is preliminary data.</text>
</comment>
<evidence type="ECO:0000259" key="8">
    <source>
        <dbReference type="PROSITE" id="PS50157"/>
    </source>
</evidence>
<keyword evidence="1" id="KW-0479">Metal-binding</keyword>
<dbReference type="Gene3D" id="3.30.160.60">
    <property type="entry name" value="Classic Zinc Finger"/>
    <property type="match status" value="1"/>
</dbReference>
<keyword evidence="6" id="KW-0175">Coiled coil</keyword>
<dbReference type="GO" id="GO:0005634">
    <property type="term" value="C:nucleus"/>
    <property type="evidence" value="ECO:0007669"/>
    <property type="project" value="TreeGrafter"/>
</dbReference>
<evidence type="ECO:0000256" key="5">
    <source>
        <dbReference type="PROSITE-ProRule" id="PRU00042"/>
    </source>
</evidence>
<feature type="region of interest" description="Disordered" evidence="7">
    <location>
        <begin position="78"/>
        <end position="131"/>
    </location>
</feature>
<dbReference type="PROSITE" id="PS00028">
    <property type="entry name" value="ZINC_FINGER_C2H2_1"/>
    <property type="match status" value="1"/>
</dbReference>
<feature type="compositionally biased region" description="Low complexity" evidence="7">
    <location>
        <begin position="231"/>
        <end position="252"/>
    </location>
</feature>